<keyword evidence="3 5" id="KW-1133">Transmembrane helix</keyword>
<protein>
    <recommendedName>
        <fullName evidence="6">EamA domain-containing protein</fullName>
    </recommendedName>
</protein>
<evidence type="ECO:0000256" key="3">
    <source>
        <dbReference type="ARBA" id="ARBA00022989"/>
    </source>
</evidence>
<accession>Q1Z3N4</accession>
<feature type="transmembrane region" description="Helical" evidence="5">
    <location>
        <begin position="253"/>
        <end position="272"/>
    </location>
</feature>
<dbReference type="AlphaFoldDB" id="Q1Z3N4"/>
<organism evidence="7 8">
    <name type="scientific">Photobacterium profundum 3TCK</name>
    <dbReference type="NCBI Taxonomy" id="314280"/>
    <lineage>
        <taxon>Bacteria</taxon>
        <taxon>Pseudomonadati</taxon>
        <taxon>Pseudomonadota</taxon>
        <taxon>Gammaproteobacteria</taxon>
        <taxon>Vibrionales</taxon>
        <taxon>Vibrionaceae</taxon>
        <taxon>Photobacterium</taxon>
    </lineage>
</organism>
<feature type="transmembrane region" description="Helical" evidence="5">
    <location>
        <begin position="198"/>
        <end position="216"/>
    </location>
</feature>
<dbReference type="PANTHER" id="PTHR22911">
    <property type="entry name" value="ACYL-MALONYL CONDENSING ENZYME-RELATED"/>
    <property type="match status" value="1"/>
</dbReference>
<feature type="domain" description="EamA" evidence="6">
    <location>
        <begin position="2"/>
        <end position="125"/>
    </location>
</feature>
<evidence type="ECO:0000313" key="7">
    <source>
        <dbReference type="EMBL" id="EAS43194.1"/>
    </source>
</evidence>
<dbReference type="SUPFAM" id="SSF103481">
    <property type="entry name" value="Multidrug resistance efflux transporter EmrE"/>
    <property type="match status" value="2"/>
</dbReference>
<dbReference type="PANTHER" id="PTHR22911:SF6">
    <property type="entry name" value="SOLUTE CARRIER FAMILY 35 MEMBER G1"/>
    <property type="match status" value="1"/>
</dbReference>
<feature type="transmembrane region" description="Helical" evidence="5">
    <location>
        <begin position="109"/>
        <end position="130"/>
    </location>
</feature>
<dbReference type="InterPro" id="IPR037185">
    <property type="entry name" value="EmrE-like"/>
</dbReference>
<feature type="domain" description="EamA" evidence="6">
    <location>
        <begin position="141"/>
        <end position="270"/>
    </location>
</feature>
<proteinExistence type="predicted"/>
<evidence type="ECO:0000256" key="5">
    <source>
        <dbReference type="SAM" id="Phobius"/>
    </source>
</evidence>
<dbReference type="Pfam" id="PF00892">
    <property type="entry name" value="EamA"/>
    <property type="match status" value="2"/>
</dbReference>
<keyword evidence="2 5" id="KW-0812">Transmembrane</keyword>
<evidence type="ECO:0000313" key="8">
    <source>
        <dbReference type="Proteomes" id="UP000003789"/>
    </source>
</evidence>
<dbReference type="GO" id="GO:0016020">
    <property type="term" value="C:membrane"/>
    <property type="evidence" value="ECO:0007669"/>
    <property type="project" value="UniProtKB-SubCell"/>
</dbReference>
<feature type="transmembrane region" description="Helical" evidence="5">
    <location>
        <begin position="61"/>
        <end position="79"/>
    </location>
</feature>
<comment type="caution">
    <text evidence="7">The sequence shown here is derived from an EMBL/GenBank/DDBJ whole genome shotgun (WGS) entry which is preliminary data.</text>
</comment>
<feature type="transmembrane region" description="Helical" evidence="5">
    <location>
        <begin position="136"/>
        <end position="159"/>
    </location>
</feature>
<feature type="transmembrane region" description="Helical" evidence="5">
    <location>
        <begin position="85"/>
        <end position="102"/>
    </location>
</feature>
<feature type="transmembrane region" description="Helical" evidence="5">
    <location>
        <begin position="20"/>
        <end position="40"/>
    </location>
</feature>
<evidence type="ECO:0000259" key="6">
    <source>
        <dbReference type="Pfam" id="PF00892"/>
    </source>
</evidence>
<comment type="subcellular location">
    <subcellularLocation>
        <location evidence="1">Membrane</location>
        <topology evidence="1">Multi-pass membrane protein</topology>
    </subcellularLocation>
</comment>
<feature type="transmembrane region" description="Helical" evidence="5">
    <location>
        <begin position="228"/>
        <end position="247"/>
    </location>
</feature>
<evidence type="ECO:0000256" key="1">
    <source>
        <dbReference type="ARBA" id="ARBA00004141"/>
    </source>
</evidence>
<dbReference type="Proteomes" id="UP000003789">
    <property type="component" value="Unassembled WGS sequence"/>
</dbReference>
<dbReference type="Gene3D" id="1.10.3730.20">
    <property type="match status" value="1"/>
</dbReference>
<keyword evidence="4 5" id="KW-0472">Membrane</keyword>
<reference evidence="7 8" key="1">
    <citation type="submission" date="2006-03" db="EMBL/GenBank/DDBJ databases">
        <authorList>
            <person name="Bartlett D.H."/>
            <person name="Valle G."/>
            <person name="Lauro F.M."/>
            <person name="Vezzi A."/>
            <person name="Simonato F."/>
            <person name="Eloe E."/>
            <person name="Vitulo N."/>
            <person name="Stratton T.K."/>
            <person name="D'angelo M."/>
            <person name="Ferriera S."/>
            <person name="Johnson J."/>
            <person name="Kravitz S."/>
            <person name="Beeson K."/>
            <person name="Sutton G."/>
            <person name="Rogers Y."/>
            <person name="Friedman R."/>
            <person name="Frazier M."/>
            <person name="Venter J.C."/>
        </authorList>
    </citation>
    <scope>NUCLEOTIDE SEQUENCE [LARGE SCALE GENOMIC DNA]</scope>
    <source>
        <strain evidence="7 8">3TCK</strain>
    </source>
</reference>
<dbReference type="InterPro" id="IPR000620">
    <property type="entry name" value="EamA_dom"/>
</dbReference>
<evidence type="ECO:0000256" key="4">
    <source>
        <dbReference type="ARBA" id="ARBA00023136"/>
    </source>
</evidence>
<gene>
    <name evidence="7" type="ORF">P3TCK_09758</name>
</gene>
<dbReference type="EMBL" id="AAPH01000013">
    <property type="protein sequence ID" value="EAS43194.1"/>
    <property type="molecule type" value="Genomic_DNA"/>
</dbReference>
<feature type="transmembrane region" description="Helical" evidence="5">
    <location>
        <begin position="171"/>
        <end position="192"/>
    </location>
</feature>
<dbReference type="HOGENOM" id="CLU_032828_0_1_6"/>
<name>Q1Z3N4_9GAMM</name>
<sequence>MSAFAFALMSSCVKLVSTYGIPVFEIVAARAVVSLIISYADIKRKRISVWGNNKKLLIARGVAGSLALICVYFAVATLPLAEATILQYLHPVFTALLALVFLRERIQLSTIICIVFCIVGLLVMVSPGLTFDSTAALPWLSVTAALLGALGSAIAYVIVKRLSSTEDSSVIIFYFPLIALPLSVLFLGNDFVMPDTEALLLLLFVGISTQVGQIGLTKAMQTEVASKATAYSYVQVVFSIILGWLFFSELPSIWTWAGGTLIIIGAFINVFGSLKFKNLKTSQAS</sequence>
<evidence type="ECO:0000256" key="2">
    <source>
        <dbReference type="ARBA" id="ARBA00022692"/>
    </source>
</evidence>